<organism evidence="4 5">
    <name type="scientific">Bodo saltans</name>
    <name type="common">Flagellated protozoan</name>
    <dbReference type="NCBI Taxonomy" id="75058"/>
    <lineage>
        <taxon>Eukaryota</taxon>
        <taxon>Discoba</taxon>
        <taxon>Euglenozoa</taxon>
        <taxon>Kinetoplastea</taxon>
        <taxon>Metakinetoplastina</taxon>
        <taxon>Eubodonida</taxon>
        <taxon>Bodonidae</taxon>
        <taxon>Bodo</taxon>
    </lineage>
</organism>
<dbReference type="InterPro" id="IPR002164">
    <property type="entry name" value="NAP_family"/>
</dbReference>
<dbReference type="Gene3D" id="3.30.1120.90">
    <property type="entry name" value="Nucleosome assembly protein"/>
    <property type="match status" value="1"/>
</dbReference>
<evidence type="ECO:0000256" key="3">
    <source>
        <dbReference type="SAM" id="MobiDB-lite"/>
    </source>
</evidence>
<dbReference type="AlphaFoldDB" id="A0A0S4J5N0"/>
<dbReference type="PANTHER" id="PTHR11875">
    <property type="entry name" value="TESTIS-SPECIFIC Y-ENCODED PROTEIN"/>
    <property type="match status" value="1"/>
</dbReference>
<evidence type="ECO:0000313" key="5">
    <source>
        <dbReference type="Proteomes" id="UP000051952"/>
    </source>
</evidence>
<evidence type="ECO:0000256" key="2">
    <source>
        <dbReference type="RuleBase" id="RU003876"/>
    </source>
</evidence>
<feature type="region of interest" description="Disordered" evidence="3">
    <location>
        <begin position="124"/>
        <end position="157"/>
    </location>
</feature>
<dbReference type="InterPro" id="IPR037231">
    <property type="entry name" value="NAP-like_sf"/>
</dbReference>
<dbReference type="GO" id="GO:0005634">
    <property type="term" value="C:nucleus"/>
    <property type="evidence" value="ECO:0007669"/>
    <property type="project" value="InterPro"/>
</dbReference>
<evidence type="ECO:0000256" key="1">
    <source>
        <dbReference type="ARBA" id="ARBA00009947"/>
    </source>
</evidence>
<dbReference type="Pfam" id="PF00956">
    <property type="entry name" value="NAP"/>
    <property type="match status" value="1"/>
</dbReference>
<sequence length="232" mass="26368">MAAVPAIQTRIDELQNSFHDKVDDVMSERDLKRNDIYAARTKVLKEKGPKNFWALVIQSHEDVAMELMGPYDATILDSLEDLNVEFTQDGYKLTIKFGRNDFFEEKELWAEDVDGDMKFSGISWKDGKGPLTEAEEEQASASKSGTKRERDDRGPSLFEVFAEMAPHPEEDEELEEEDDEEIEELVGEWEEDLEDRKEVLGCLVDEIWADPASVLAKLPTGKCAEGCTHSHH</sequence>
<protein>
    <recommendedName>
        <fullName evidence="6">Nucleosome assembly protein</fullName>
    </recommendedName>
</protein>
<gene>
    <name evidence="4" type="ORF">BSAL_89920</name>
</gene>
<dbReference type="VEuPathDB" id="TriTrypDB:BSAL_89920"/>
<evidence type="ECO:0008006" key="6">
    <source>
        <dbReference type="Google" id="ProtNLM"/>
    </source>
</evidence>
<name>A0A0S4J5N0_BODSA</name>
<proteinExistence type="inferred from homology"/>
<dbReference type="SUPFAM" id="SSF143113">
    <property type="entry name" value="NAP-like"/>
    <property type="match status" value="1"/>
</dbReference>
<dbReference type="Proteomes" id="UP000051952">
    <property type="component" value="Unassembled WGS sequence"/>
</dbReference>
<accession>A0A0S4J5N0</accession>
<reference evidence="5" key="1">
    <citation type="submission" date="2015-09" db="EMBL/GenBank/DDBJ databases">
        <authorList>
            <consortium name="Pathogen Informatics"/>
        </authorList>
    </citation>
    <scope>NUCLEOTIDE SEQUENCE [LARGE SCALE GENOMIC DNA]</scope>
    <source>
        <strain evidence="5">Lake Konstanz</strain>
    </source>
</reference>
<comment type="similarity">
    <text evidence="1 2">Belongs to the nucleosome assembly protein (NAP) family.</text>
</comment>
<keyword evidence="5" id="KW-1185">Reference proteome</keyword>
<dbReference type="EMBL" id="CYKH01001165">
    <property type="protein sequence ID" value="CUG85455.1"/>
    <property type="molecule type" value="Genomic_DNA"/>
</dbReference>
<evidence type="ECO:0000313" key="4">
    <source>
        <dbReference type="EMBL" id="CUG85455.1"/>
    </source>
</evidence>
<dbReference type="GO" id="GO:0006334">
    <property type="term" value="P:nucleosome assembly"/>
    <property type="evidence" value="ECO:0007669"/>
    <property type="project" value="InterPro"/>
</dbReference>
<dbReference type="OrthoDB" id="19419at2759"/>
<dbReference type="OMA" id="ANFWALA"/>